<keyword evidence="1" id="KW-0812">Transmembrane</keyword>
<evidence type="ECO:0000313" key="3">
    <source>
        <dbReference type="Proteomes" id="UP001642540"/>
    </source>
</evidence>
<keyword evidence="3" id="KW-1185">Reference proteome</keyword>
<sequence length="257" mass="29755">MVTIPVNVIREERNSLWSIEDKYGFCLFLVSATICPFTILIVAATVFFNTDVAYFLCEYILPHPMFRTTSETLYALLIRLAFTMIWVLEMARTATFVLSVLNITLDVSSKLIQDLIVISTLNSRKFYLLYVHFTLLYKKLEHTWNEMLHAMVFIMFWTFVTCVWVIVTGYGKVQPHIFWCSILIGIFLLIAHAMMFPTMVETLGQLDTLVLNHQLKEQQFISVIGLTLKAEPLSNQQAHQSRDKQPNVCEKYCESSK</sequence>
<feature type="transmembrane region" description="Helical" evidence="1">
    <location>
        <begin position="148"/>
        <end position="170"/>
    </location>
</feature>
<feature type="transmembrane region" description="Helical" evidence="1">
    <location>
        <begin position="23"/>
        <end position="48"/>
    </location>
</feature>
<evidence type="ECO:0000256" key="1">
    <source>
        <dbReference type="SAM" id="Phobius"/>
    </source>
</evidence>
<comment type="caution">
    <text evidence="2">The sequence shown here is derived from an EMBL/GenBank/DDBJ whole genome shotgun (WGS) entry which is preliminary data.</text>
</comment>
<evidence type="ECO:0000313" key="2">
    <source>
        <dbReference type="EMBL" id="CAL8128265.1"/>
    </source>
</evidence>
<reference evidence="2 3" key="1">
    <citation type="submission" date="2024-08" db="EMBL/GenBank/DDBJ databases">
        <authorList>
            <person name="Cucini C."/>
            <person name="Frati F."/>
        </authorList>
    </citation>
    <scope>NUCLEOTIDE SEQUENCE [LARGE SCALE GENOMIC DNA]</scope>
</reference>
<keyword evidence="1" id="KW-1133">Transmembrane helix</keyword>
<accession>A0ABP1RH92</accession>
<proteinExistence type="predicted"/>
<organism evidence="2 3">
    <name type="scientific">Orchesella dallaii</name>
    <dbReference type="NCBI Taxonomy" id="48710"/>
    <lineage>
        <taxon>Eukaryota</taxon>
        <taxon>Metazoa</taxon>
        <taxon>Ecdysozoa</taxon>
        <taxon>Arthropoda</taxon>
        <taxon>Hexapoda</taxon>
        <taxon>Collembola</taxon>
        <taxon>Entomobryomorpha</taxon>
        <taxon>Entomobryoidea</taxon>
        <taxon>Orchesellidae</taxon>
        <taxon>Orchesellinae</taxon>
        <taxon>Orchesella</taxon>
    </lineage>
</organism>
<name>A0ABP1RH92_9HEXA</name>
<keyword evidence="1" id="KW-0472">Membrane</keyword>
<protein>
    <submittedName>
        <fullName evidence="2">Uncharacterized protein</fullName>
    </submittedName>
</protein>
<feature type="transmembrane region" description="Helical" evidence="1">
    <location>
        <begin position="176"/>
        <end position="196"/>
    </location>
</feature>
<dbReference type="Proteomes" id="UP001642540">
    <property type="component" value="Unassembled WGS sequence"/>
</dbReference>
<dbReference type="EMBL" id="CAXLJM020000075">
    <property type="protein sequence ID" value="CAL8128265.1"/>
    <property type="molecule type" value="Genomic_DNA"/>
</dbReference>
<gene>
    <name evidence="2" type="ORF">ODALV1_LOCUS22155</name>
</gene>